<evidence type="ECO:0000313" key="2">
    <source>
        <dbReference type="Proteomes" id="UP000198894"/>
    </source>
</evidence>
<dbReference type="AlphaFoldDB" id="A0A1G9GLQ7"/>
<organism evidence="1 2">
    <name type="scientific">Mesorhizobium muleiense</name>
    <dbReference type="NCBI Taxonomy" id="1004279"/>
    <lineage>
        <taxon>Bacteria</taxon>
        <taxon>Pseudomonadati</taxon>
        <taxon>Pseudomonadota</taxon>
        <taxon>Alphaproteobacteria</taxon>
        <taxon>Hyphomicrobiales</taxon>
        <taxon>Phyllobacteriaceae</taxon>
        <taxon>Mesorhizobium</taxon>
    </lineage>
</organism>
<proteinExistence type="predicted"/>
<accession>A0A1G9GLQ7</accession>
<protein>
    <submittedName>
        <fullName evidence="1">Uncharacterized protein</fullName>
    </submittedName>
</protein>
<reference evidence="2" key="1">
    <citation type="submission" date="2016-10" db="EMBL/GenBank/DDBJ databases">
        <authorList>
            <person name="Varghese N."/>
            <person name="Submissions S."/>
        </authorList>
    </citation>
    <scope>NUCLEOTIDE SEQUENCE [LARGE SCALE GENOMIC DNA]</scope>
    <source>
        <strain evidence="2">CGMCC 1.11022</strain>
    </source>
</reference>
<gene>
    <name evidence="1" type="ORF">SAMN05428953_12515</name>
</gene>
<keyword evidence="2" id="KW-1185">Reference proteome</keyword>
<name>A0A1G9GLQ7_9HYPH</name>
<evidence type="ECO:0000313" key="1">
    <source>
        <dbReference type="EMBL" id="SDL01435.1"/>
    </source>
</evidence>
<dbReference type="EMBL" id="FNEE01000025">
    <property type="protein sequence ID" value="SDL01435.1"/>
    <property type="molecule type" value="Genomic_DNA"/>
</dbReference>
<dbReference type="Proteomes" id="UP000198894">
    <property type="component" value="Unassembled WGS sequence"/>
</dbReference>
<sequence>MAASSDFASWRGLRINAHAPCQMRIVRGKAIDLAQLRYASDVVGHRIAPNRTACGLGGRVFCARGPPPLRQIAPTGALCFTTVGPGSNALYAEVFSHWTPRIRHHVKEFYCSTTRNSRPAGAMRLGQGGSGPKGRLTSCVPIRRWYARKVSWTRSAGGTRHFKGSCDIRRVSLAVFTGVVRGASQRDAPCIVPDHPRTPVIHREEIQRTSFAGRTPIRPKYLLMAAGYPAAQITAVALERGQVASLDAWLQKWRQRRASDTLVQHYVLSGLNAALIEPNAADLPAAW</sequence>